<proteinExistence type="predicted"/>
<organism evidence="1 2">
    <name type="scientific">Discina gigas</name>
    <dbReference type="NCBI Taxonomy" id="1032678"/>
    <lineage>
        <taxon>Eukaryota</taxon>
        <taxon>Fungi</taxon>
        <taxon>Dikarya</taxon>
        <taxon>Ascomycota</taxon>
        <taxon>Pezizomycotina</taxon>
        <taxon>Pezizomycetes</taxon>
        <taxon>Pezizales</taxon>
        <taxon>Discinaceae</taxon>
        <taxon>Discina</taxon>
    </lineage>
</organism>
<protein>
    <submittedName>
        <fullName evidence="1">Uncharacterized protein</fullName>
    </submittedName>
</protein>
<comment type="caution">
    <text evidence="1">The sequence shown here is derived from an EMBL/GenBank/DDBJ whole genome shotgun (WGS) entry which is preliminary data.</text>
</comment>
<evidence type="ECO:0000313" key="1">
    <source>
        <dbReference type="EMBL" id="KAL0633444.1"/>
    </source>
</evidence>
<accession>A0ABR3GBV6</accession>
<dbReference type="EMBL" id="JBBBZM010000125">
    <property type="protein sequence ID" value="KAL0633444.1"/>
    <property type="molecule type" value="Genomic_DNA"/>
</dbReference>
<sequence length="126" mass="14097">MGSSLSKLHVSPTTTALNILRKLESAATDAKHQLACKRHRIEPQILHRLELSLKEIHDFVNRGSDSFFVYNHWTGGYTAKNLVTLMKEAARLTTILEETTRELEVAAGHAGPSYILSNGNTWERAI</sequence>
<evidence type="ECO:0000313" key="2">
    <source>
        <dbReference type="Proteomes" id="UP001447188"/>
    </source>
</evidence>
<gene>
    <name evidence="1" type="ORF">Q9L58_007657</name>
</gene>
<reference evidence="1 2" key="1">
    <citation type="submission" date="2024-02" db="EMBL/GenBank/DDBJ databases">
        <title>Discinaceae phylogenomics.</title>
        <authorList>
            <person name="Dirks A.C."/>
            <person name="James T.Y."/>
        </authorList>
    </citation>
    <scope>NUCLEOTIDE SEQUENCE [LARGE SCALE GENOMIC DNA]</scope>
    <source>
        <strain evidence="1 2">ACD0624</strain>
    </source>
</reference>
<dbReference type="Proteomes" id="UP001447188">
    <property type="component" value="Unassembled WGS sequence"/>
</dbReference>
<name>A0ABR3GBV6_9PEZI</name>
<keyword evidence="2" id="KW-1185">Reference proteome</keyword>